<evidence type="ECO:0000313" key="3">
    <source>
        <dbReference type="Proteomes" id="UP001054837"/>
    </source>
</evidence>
<accession>A0AAV4MUL7</accession>
<evidence type="ECO:0000256" key="1">
    <source>
        <dbReference type="SAM" id="MobiDB-lite"/>
    </source>
</evidence>
<protein>
    <submittedName>
        <fullName evidence="2">Uncharacterized protein</fullName>
    </submittedName>
</protein>
<evidence type="ECO:0000313" key="2">
    <source>
        <dbReference type="EMBL" id="GIX75513.1"/>
    </source>
</evidence>
<name>A0AAV4MUL7_9ARAC</name>
<sequence>MEECSKRIRAICTYTGVLASLLPSKKELIEMRKAKDLEILAKETETSTQPQPTKVIPATITTQASATAESQPTGSANKRKTPVSDDDEGSYRPNRPNESISKNFSDHGSR</sequence>
<dbReference type="Proteomes" id="UP001054837">
    <property type="component" value="Unassembled WGS sequence"/>
</dbReference>
<dbReference type="AlphaFoldDB" id="A0AAV4MUL7"/>
<dbReference type="EMBL" id="BPLQ01000828">
    <property type="protein sequence ID" value="GIX75513.1"/>
    <property type="molecule type" value="Genomic_DNA"/>
</dbReference>
<comment type="caution">
    <text evidence="2">The sequence shown here is derived from an EMBL/GenBank/DDBJ whole genome shotgun (WGS) entry which is preliminary data.</text>
</comment>
<gene>
    <name evidence="2" type="ORF">CDAR_298641</name>
</gene>
<reference evidence="2 3" key="1">
    <citation type="submission" date="2021-06" db="EMBL/GenBank/DDBJ databases">
        <title>Caerostris darwini draft genome.</title>
        <authorList>
            <person name="Kono N."/>
            <person name="Arakawa K."/>
        </authorList>
    </citation>
    <scope>NUCLEOTIDE SEQUENCE [LARGE SCALE GENOMIC DNA]</scope>
</reference>
<proteinExistence type="predicted"/>
<organism evidence="2 3">
    <name type="scientific">Caerostris darwini</name>
    <dbReference type="NCBI Taxonomy" id="1538125"/>
    <lineage>
        <taxon>Eukaryota</taxon>
        <taxon>Metazoa</taxon>
        <taxon>Ecdysozoa</taxon>
        <taxon>Arthropoda</taxon>
        <taxon>Chelicerata</taxon>
        <taxon>Arachnida</taxon>
        <taxon>Araneae</taxon>
        <taxon>Araneomorphae</taxon>
        <taxon>Entelegynae</taxon>
        <taxon>Araneoidea</taxon>
        <taxon>Araneidae</taxon>
        <taxon>Caerostris</taxon>
    </lineage>
</organism>
<keyword evidence="3" id="KW-1185">Reference proteome</keyword>
<feature type="region of interest" description="Disordered" evidence="1">
    <location>
        <begin position="41"/>
        <end position="110"/>
    </location>
</feature>
<feature type="compositionally biased region" description="Polar residues" evidence="1">
    <location>
        <begin position="59"/>
        <end position="76"/>
    </location>
</feature>